<dbReference type="AlphaFoldDB" id="U7QKT9"/>
<sequence>MGLNAIIQLKNPTQRWIMTQAVSDKGESFDCAETTQQTPISCVLPSRGTYEVKLFTNNERYGRFDYVGALEFNRK</sequence>
<protein>
    <submittedName>
        <fullName evidence="1">Uncharacterized protein</fullName>
    </submittedName>
</protein>
<dbReference type="Proteomes" id="UP000017127">
    <property type="component" value="Unassembled WGS sequence"/>
</dbReference>
<accession>U7QKT9</accession>
<evidence type="ECO:0000313" key="1">
    <source>
        <dbReference type="EMBL" id="ERT08579.1"/>
    </source>
</evidence>
<reference evidence="1 2" key="1">
    <citation type="journal article" date="2013" name="Front. Microbiol.">
        <title>Comparative genomic analyses of the cyanobacterium, Lyngbya aestuarii BL J, a powerful hydrogen producer.</title>
        <authorList>
            <person name="Kothari A."/>
            <person name="Vaughn M."/>
            <person name="Garcia-Pichel F."/>
        </authorList>
    </citation>
    <scope>NUCLEOTIDE SEQUENCE [LARGE SCALE GENOMIC DNA]</scope>
    <source>
        <strain evidence="1 2">BL J</strain>
    </source>
</reference>
<comment type="caution">
    <text evidence="1">The sequence shown here is derived from an EMBL/GenBank/DDBJ whole genome shotgun (WGS) entry which is preliminary data.</text>
</comment>
<evidence type="ECO:0000313" key="2">
    <source>
        <dbReference type="Proteomes" id="UP000017127"/>
    </source>
</evidence>
<organism evidence="1 2">
    <name type="scientific">Lyngbya aestuarii BL J</name>
    <dbReference type="NCBI Taxonomy" id="1348334"/>
    <lineage>
        <taxon>Bacteria</taxon>
        <taxon>Bacillati</taxon>
        <taxon>Cyanobacteriota</taxon>
        <taxon>Cyanophyceae</taxon>
        <taxon>Oscillatoriophycideae</taxon>
        <taxon>Oscillatoriales</taxon>
        <taxon>Microcoleaceae</taxon>
        <taxon>Lyngbya</taxon>
    </lineage>
</organism>
<keyword evidence="2" id="KW-1185">Reference proteome</keyword>
<gene>
    <name evidence="1" type="ORF">M595_1400</name>
</gene>
<dbReference type="EMBL" id="AUZM01000009">
    <property type="protein sequence ID" value="ERT08579.1"/>
    <property type="molecule type" value="Genomic_DNA"/>
</dbReference>
<name>U7QKT9_9CYAN</name>
<proteinExistence type="predicted"/>